<name>A0ABD5PDM3_9EURY</name>
<dbReference type="Pfam" id="PF23954">
    <property type="entry name" value="DUF7283"/>
    <property type="match status" value="1"/>
</dbReference>
<keyword evidence="2" id="KW-1185">Reference proteome</keyword>
<reference evidence="1 2" key="1">
    <citation type="journal article" date="2019" name="Int. J. Syst. Evol. Microbiol.">
        <title>The Global Catalogue of Microorganisms (GCM) 10K type strain sequencing project: providing services to taxonomists for standard genome sequencing and annotation.</title>
        <authorList>
            <consortium name="The Broad Institute Genomics Platform"/>
            <consortium name="The Broad Institute Genome Sequencing Center for Infectious Disease"/>
            <person name="Wu L."/>
            <person name="Ma J."/>
        </authorList>
    </citation>
    <scope>NUCLEOTIDE SEQUENCE [LARGE SCALE GENOMIC DNA]</scope>
    <source>
        <strain evidence="1 2">CGMCC 1.12553</strain>
    </source>
</reference>
<sequence length="156" mass="16269">MFDAPIDAWYVWFGTAVAGATLLGVVGSLPTTAPPDATVVADTVDSVAASETAATGEVPLDATALRIGPHRVALRNDAGTAHGSFAFGPVTPVADGSRLQRVVYGTPPNRVFDSPTAFQQAVVEARTREATWETADRTMVVRSTEWGGVDVTLVDA</sequence>
<evidence type="ECO:0000313" key="2">
    <source>
        <dbReference type="Proteomes" id="UP001595921"/>
    </source>
</evidence>
<protein>
    <submittedName>
        <fullName evidence="1">Uncharacterized protein</fullName>
    </submittedName>
</protein>
<gene>
    <name evidence="1" type="ORF">ACFO0N_12445</name>
</gene>
<dbReference type="RefSeq" id="WP_267624485.1">
    <property type="nucleotide sequence ID" value="NZ_JAODIW010000008.1"/>
</dbReference>
<evidence type="ECO:0000313" key="1">
    <source>
        <dbReference type="EMBL" id="MFC4358752.1"/>
    </source>
</evidence>
<proteinExistence type="predicted"/>
<organism evidence="1 2">
    <name type="scientific">Halobium salinum</name>
    <dbReference type="NCBI Taxonomy" id="1364940"/>
    <lineage>
        <taxon>Archaea</taxon>
        <taxon>Methanobacteriati</taxon>
        <taxon>Methanobacteriota</taxon>
        <taxon>Stenosarchaea group</taxon>
        <taxon>Halobacteria</taxon>
        <taxon>Halobacteriales</taxon>
        <taxon>Haloferacaceae</taxon>
        <taxon>Halobium</taxon>
    </lineage>
</organism>
<dbReference type="EMBL" id="JBHSDS010000006">
    <property type="protein sequence ID" value="MFC4358752.1"/>
    <property type="molecule type" value="Genomic_DNA"/>
</dbReference>
<accession>A0ABD5PDM3</accession>
<dbReference type="InterPro" id="IPR055707">
    <property type="entry name" value="DUF7283"/>
</dbReference>
<comment type="caution">
    <text evidence="1">The sequence shown here is derived from an EMBL/GenBank/DDBJ whole genome shotgun (WGS) entry which is preliminary data.</text>
</comment>
<dbReference type="AlphaFoldDB" id="A0ABD5PDM3"/>
<dbReference type="Proteomes" id="UP001595921">
    <property type="component" value="Unassembled WGS sequence"/>
</dbReference>